<name>A0ABT8G9Z9_9MICO</name>
<gene>
    <name evidence="1" type="ORF">QQX09_08125</name>
</gene>
<protein>
    <recommendedName>
        <fullName evidence="3">HNH endonuclease</fullName>
    </recommendedName>
</protein>
<dbReference type="EMBL" id="JAUHPW010000005">
    <property type="protein sequence ID" value="MDN4475822.1"/>
    <property type="molecule type" value="Genomic_DNA"/>
</dbReference>
<dbReference type="RefSeq" id="WP_301133271.1">
    <property type="nucleotide sequence ID" value="NZ_JAUHPW010000005.1"/>
</dbReference>
<sequence>MTDILETRNHLSLDNYADMLALADIVRATGRCVACGPAAAAVRTDALWIVHDRTSSDLGSVAILCARHAAEWARAGHVASGAAGDVPGRKGR</sequence>
<evidence type="ECO:0000313" key="1">
    <source>
        <dbReference type="EMBL" id="MDN4475822.1"/>
    </source>
</evidence>
<keyword evidence="2" id="KW-1185">Reference proteome</keyword>
<comment type="caution">
    <text evidence="1">The sequence shown here is derived from an EMBL/GenBank/DDBJ whole genome shotgun (WGS) entry which is preliminary data.</text>
</comment>
<dbReference type="Proteomes" id="UP001172728">
    <property type="component" value="Unassembled WGS sequence"/>
</dbReference>
<reference evidence="1" key="1">
    <citation type="submission" date="2023-06" db="EMBL/GenBank/DDBJ databases">
        <title>Sysu t00192.</title>
        <authorList>
            <person name="Gao L."/>
            <person name="Fang B.-Z."/>
            <person name="Li W.-J."/>
        </authorList>
    </citation>
    <scope>NUCLEOTIDE SEQUENCE</scope>
    <source>
        <strain evidence="1">SYSU T00192</strain>
    </source>
</reference>
<evidence type="ECO:0000313" key="2">
    <source>
        <dbReference type="Proteomes" id="UP001172728"/>
    </source>
</evidence>
<organism evidence="1 2">
    <name type="scientific">Demequina litoralis</name>
    <dbReference type="NCBI Taxonomy" id="3051660"/>
    <lineage>
        <taxon>Bacteria</taxon>
        <taxon>Bacillati</taxon>
        <taxon>Actinomycetota</taxon>
        <taxon>Actinomycetes</taxon>
        <taxon>Micrococcales</taxon>
        <taxon>Demequinaceae</taxon>
        <taxon>Demequina</taxon>
    </lineage>
</organism>
<accession>A0ABT8G9Z9</accession>
<evidence type="ECO:0008006" key="3">
    <source>
        <dbReference type="Google" id="ProtNLM"/>
    </source>
</evidence>
<proteinExistence type="predicted"/>